<gene>
    <name evidence="4" type="ORF">METZ01_LOCUS236162</name>
</gene>
<keyword evidence="1" id="KW-0808">Transferase</keyword>
<name>A0A382H7N6_9ZZZZ</name>
<organism evidence="4">
    <name type="scientific">marine metagenome</name>
    <dbReference type="NCBI Taxonomy" id="408172"/>
    <lineage>
        <taxon>unclassified sequences</taxon>
        <taxon>metagenomes</taxon>
        <taxon>ecological metagenomes</taxon>
    </lineage>
</organism>
<keyword evidence="3" id="KW-0865">Zymogen</keyword>
<sequence length="451" mass="48402">MKKLNEPIRSSQSLNSHSSLSFEHGVCATGHPVSAEAGAWALQQGGTAVDALVAAAFTSFVVEPASCGLGGSGHFSVYLANENRHLGVDAYCRAPHAATPDLFGIDKSRPENYYGHPRTLGNEAEHGPLAPAVPGAVAGCCDLLEAHGTLSLDTVLVPAIAAAEKGIPFLWSDVLHIAGLGDTLFELPDTVAILRPGGQLPVIGGSRAESASLDGKALAKTLRTIAQKGKAGFYQGRVAKAIEHYVQGLGGILSRQDLTQYAPRIWHEPAAHYRDYRYISCFDQVAYETLNILDGYDLHKYGADSYAYRHLVAEALGIAFTDNMTWYGDPDFETAPIQGLANPRFAAQRRKEIRIRRAIDRPIQPGNPWPYDPGFSNKVSEHFGITKGKIAGTSQVAVVDRAGNLASCCISVGSAYGSLVYVPEIGIFLNNDMQNFDPRPGHLNSIHPGKM</sequence>
<protein>
    <recommendedName>
        <fullName evidence="5">Gamma-glutamyltransferase</fullName>
    </recommendedName>
</protein>
<dbReference type="InterPro" id="IPR043138">
    <property type="entry name" value="GGT_lsub"/>
</dbReference>
<evidence type="ECO:0000256" key="3">
    <source>
        <dbReference type="ARBA" id="ARBA00023145"/>
    </source>
</evidence>
<dbReference type="Gene3D" id="3.60.20.40">
    <property type="match status" value="1"/>
</dbReference>
<evidence type="ECO:0008006" key="5">
    <source>
        <dbReference type="Google" id="ProtNLM"/>
    </source>
</evidence>
<dbReference type="EMBL" id="UINC01059654">
    <property type="protein sequence ID" value="SVB83308.1"/>
    <property type="molecule type" value="Genomic_DNA"/>
</dbReference>
<proteinExistence type="predicted"/>
<dbReference type="Gene3D" id="1.10.246.130">
    <property type="match status" value="1"/>
</dbReference>
<dbReference type="Pfam" id="PF01019">
    <property type="entry name" value="G_glu_transpept"/>
    <property type="match status" value="1"/>
</dbReference>
<evidence type="ECO:0000256" key="1">
    <source>
        <dbReference type="ARBA" id="ARBA00022679"/>
    </source>
</evidence>
<dbReference type="AlphaFoldDB" id="A0A382H7N6"/>
<dbReference type="PANTHER" id="PTHR43199:SF1">
    <property type="entry name" value="GLUTATHIONE HYDROLASE PROENZYME"/>
    <property type="match status" value="1"/>
</dbReference>
<evidence type="ECO:0000313" key="4">
    <source>
        <dbReference type="EMBL" id="SVB83308.1"/>
    </source>
</evidence>
<dbReference type="SUPFAM" id="SSF56235">
    <property type="entry name" value="N-terminal nucleophile aminohydrolases (Ntn hydrolases)"/>
    <property type="match status" value="1"/>
</dbReference>
<accession>A0A382H7N6</accession>
<dbReference type="InterPro" id="IPR051792">
    <property type="entry name" value="GGT_bact"/>
</dbReference>
<dbReference type="InterPro" id="IPR043137">
    <property type="entry name" value="GGT_ssub_C"/>
</dbReference>
<feature type="non-terminal residue" evidence="4">
    <location>
        <position position="451"/>
    </location>
</feature>
<reference evidence="4" key="1">
    <citation type="submission" date="2018-05" db="EMBL/GenBank/DDBJ databases">
        <authorList>
            <person name="Lanie J.A."/>
            <person name="Ng W.-L."/>
            <person name="Kazmierczak K.M."/>
            <person name="Andrzejewski T.M."/>
            <person name="Davidsen T.M."/>
            <person name="Wayne K.J."/>
            <person name="Tettelin H."/>
            <person name="Glass J.I."/>
            <person name="Rusch D."/>
            <person name="Podicherti R."/>
            <person name="Tsui H.-C.T."/>
            <person name="Winkler M.E."/>
        </authorList>
    </citation>
    <scope>NUCLEOTIDE SEQUENCE</scope>
</reference>
<dbReference type="InterPro" id="IPR029055">
    <property type="entry name" value="Ntn_hydrolases_N"/>
</dbReference>
<dbReference type="GO" id="GO:0016787">
    <property type="term" value="F:hydrolase activity"/>
    <property type="evidence" value="ECO:0007669"/>
    <property type="project" value="UniProtKB-KW"/>
</dbReference>
<dbReference type="PRINTS" id="PR01210">
    <property type="entry name" value="GGTRANSPTASE"/>
</dbReference>
<evidence type="ECO:0000256" key="2">
    <source>
        <dbReference type="ARBA" id="ARBA00022801"/>
    </source>
</evidence>
<dbReference type="GO" id="GO:0016740">
    <property type="term" value="F:transferase activity"/>
    <property type="evidence" value="ECO:0007669"/>
    <property type="project" value="UniProtKB-KW"/>
</dbReference>
<keyword evidence="2" id="KW-0378">Hydrolase</keyword>
<dbReference type="PANTHER" id="PTHR43199">
    <property type="entry name" value="GLUTATHIONE HYDROLASE"/>
    <property type="match status" value="1"/>
</dbReference>